<dbReference type="Proteomes" id="UP000031668">
    <property type="component" value="Unassembled WGS sequence"/>
</dbReference>
<keyword evidence="1" id="KW-0880">Kelch repeat</keyword>
<dbReference type="InterPro" id="IPR015915">
    <property type="entry name" value="Kelch-typ_b-propeller"/>
</dbReference>
<reference evidence="3 4" key="1">
    <citation type="journal article" date="2014" name="Genome Biol. Evol.">
        <title>The genome of the myxosporean Thelohanellus kitauei shows adaptations to nutrient acquisition within its fish host.</title>
        <authorList>
            <person name="Yang Y."/>
            <person name="Xiong J."/>
            <person name="Zhou Z."/>
            <person name="Huo F."/>
            <person name="Miao W."/>
            <person name="Ran C."/>
            <person name="Liu Y."/>
            <person name="Zhang J."/>
            <person name="Feng J."/>
            <person name="Wang M."/>
            <person name="Wang M."/>
            <person name="Wang L."/>
            <person name="Yao B."/>
        </authorList>
    </citation>
    <scope>NUCLEOTIDE SEQUENCE [LARGE SCALE GENOMIC DNA]</scope>
    <source>
        <strain evidence="3">Wuqing</strain>
    </source>
</reference>
<keyword evidence="2" id="KW-0677">Repeat</keyword>
<dbReference type="OrthoDB" id="7676067at2759"/>
<dbReference type="Pfam" id="PF24681">
    <property type="entry name" value="Kelch_KLHDC2_KLHL20_DRC7"/>
    <property type="match status" value="1"/>
</dbReference>
<dbReference type="InterPro" id="IPR011043">
    <property type="entry name" value="Gal_Oxase/kelch_b-propeller"/>
</dbReference>
<organism evidence="3 4">
    <name type="scientific">Thelohanellus kitauei</name>
    <name type="common">Myxosporean</name>
    <dbReference type="NCBI Taxonomy" id="669202"/>
    <lineage>
        <taxon>Eukaryota</taxon>
        <taxon>Metazoa</taxon>
        <taxon>Cnidaria</taxon>
        <taxon>Myxozoa</taxon>
        <taxon>Myxosporea</taxon>
        <taxon>Bivalvulida</taxon>
        <taxon>Platysporina</taxon>
        <taxon>Myxobolidae</taxon>
        <taxon>Thelohanellus</taxon>
    </lineage>
</organism>
<evidence type="ECO:0000313" key="4">
    <source>
        <dbReference type="Proteomes" id="UP000031668"/>
    </source>
</evidence>
<dbReference type="EMBL" id="JWZT01001836">
    <property type="protein sequence ID" value="KII71168.1"/>
    <property type="molecule type" value="Genomic_DNA"/>
</dbReference>
<protein>
    <submittedName>
        <fullName evidence="3">Kelch domain-containing protein 1</fullName>
    </submittedName>
</protein>
<dbReference type="Gene3D" id="2.120.10.80">
    <property type="entry name" value="Kelch-type beta propeller"/>
    <property type="match status" value="2"/>
</dbReference>
<sequence length="355" mass="40748">MNLRNDKAPPKSLSGYCVTSIREFLIIYGGYDNKERADCNELWSYNTISDVWNRYQTPIEIKDTPTGSSICAVKNLIYIFGGQRLYDNYRHSNSLISFDITSSTWNSLYPHTGDYDENTPPPMYATSLYFHNGSLYVLGGCHYNSCFVTIYQFTLKTSTWSLVEQNGPETAFWAGGIFRTVFKNQLYCFGSSLRETDRFRDVVIFDFLTRTWTTRPTNSKTELYPCDRTGETFAFSTKFGFLSGGGCLTGFYTDIWKIDLETLEWSKMDYNLNAEIMDHNMCIVDETYLYVYGGLDTDLNDLDSMERFTLKLPTLYRLGLESVCRSPNRTSYVMSLPSAILDELNLVDNDSLSDV</sequence>
<gene>
    <name evidence="3" type="ORF">RF11_09188</name>
</gene>
<dbReference type="InterPro" id="IPR052125">
    <property type="entry name" value="KLHDC10"/>
</dbReference>
<evidence type="ECO:0000313" key="3">
    <source>
        <dbReference type="EMBL" id="KII71168.1"/>
    </source>
</evidence>
<dbReference type="GO" id="GO:0032874">
    <property type="term" value="P:positive regulation of stress-activated MAPK cascade"/>
    <property type="evidence" value="ECO:0007669"/>
    <property type="project" value="TreeGrafter"/>
</dbReference>
<name>A0A0C2JPA0_THEKT</name>
<evidence type="ECO:0000256" key="1">
    <source>
        <dbReference type="ARBA" id="ARBA00022441"/>
    </source>
</evidence>
<accession>A0A0C2JPA0</accession>
<evidence type="ECO:0000256" key="2">
    <source>
        <dbReference type="ARBA" id="ARBA00022737"/>
    </source>
</evidence>
<dbReference type="PANTHER" id="PTHR46428">
    <property type="entry name" value="KELCH DOMAIN-CONTAINING PROTEIN 10"/>
    <property type="match status" value="1"/>
</dbReference>
<dbReference type="SUPFAM" id="SSF117281">
    <property type="entry name" value="Kelch motif"/>
    <property type="match status" value="1"/>
</dbReference>
<keyword evidence="4" id="KW-1185">Reference proteome</keyword>
<dbReference type="PANTHER" id="PTHR46428:SF1">
    <property type="entry name" value="KELCH DOMAIN-CONTAINING PROTEIN 10"/>
    <property type="match status" value="1"/>
</dbReference>
<dbReference type="SUPFAM" id="SSF50965">
    <property type="entry name" value="Galactose oxidase, central domain"/>
    <property type="match status" value="1"/>
</dbReference>
<dbReference type="AlphaFoldDB" id="A0A0C2JPA0"/>
<comment type="caution">
    <text evidence="3">The sequence shown here is derived from an EMBL/GenBank/DDBJ whole genome shotgun (WGS) entry which is preliminary data.</text>
</comment>
<proteinExistence type="predicted"/>